<feature type="region of interest" description="Disordered" evidence="4">
    <location>
        <begin position="1"/>
        <end position="22"/>
    </location>
</feature>
<keyword evidence="2" id="KW-0804">Transcription</keyword>
<evidence type="ECO:0000256" key="4">
    <source>
        <dbReference type="SAM" id="MobiDB-lite"/>
    </source>
</evidence>
<evidence type="ECO:0000256" key="3">
    <source>
        <dbReference type="ARBA" id="ARBA00023242"/>
    </source>
</evidence>
<feature type="compositionally biased region" description="Polar residues" evidence="4">
    <location>
        <begin position="212"/>
        <end position="223"/>
    </location>
</feature>
<dbReference type="AlphaFoldDB" id="A0A0R3X930"/>
<feature type="region of interest" description="Disordered" evidence="4">
    <location>
        <begin position="115"/>
        <end position="139"/>
    </location>
</feature>
<proteinExistence type="predicted"/>
<keyword evidence="1" id="KW-0805">Transcription regulation</keyword>
<sequence>LTNSLLNHRLPQHHHQLSPRKLSSKSLLEEVLNSPSNKNIPALVNGCGGSSGSTIHHIPSARTDLVAAAASSIKLVNGESTSVKKSKQLPVKTEPSLINGILHVNEDACVGANERPNKVKVKQEKSDGETDAGGDGDDDKQIEVKLVEFATFFTHYLCFNRRVGFHYTRKRPRNFALRNRIIRSTISTLLDDDTALCSSTKRRKVDLKSESTESAVSSQLQNQPEPPPPPPSPPMFVCEWAGCLQRFPTAKQVSCHVYKCHLKPNLLSSSSSSSSSPSSTATSTPIERRCCQWNDCASFHLPRAPFALMSHVLEHHCSSGELESRRRLAAVVSLTPPPPPSNPVSVGVSDQSGWAIIKEVETRRLQSDLLVSQWAISGRYYSPAAAAAAATSSAGGGGRIVPPPREGPVTKHLRVTAALILRNLAKHVPEARRWLLSETPLLCQIAMGTCPGASSLRTNDAGRIVAQCLSICTSHNLHDLDDLHSHYRYNYSHRRLLMGAAGDEDIDDSPYCCYVDDDYFCNYEEDDYPGYYESTGGRLSLLHRLTLLRQRSSVDLDA</sequence>
<keyword evidence="3" id="KW-0539">Nucleus</keyword>
<feature type="region of interest" description="Disordered" evidence="4">
    <location>
        <begin position="204"/>
        <end position="231"/>
    </location>
</feature>
<dbReference type="WBParaSite" id="TTAC_0001005501-mRNA-1">
    <property type="protein sequence ID" value="TTAC_0001005501-mRNA-1"/>
    <property type="gene ID" value="TTAC_0001005501"/>
</dbReference>
<feature type="compositionally biased region" description="Basic and acidic residues" evidence="4">
    <location>
        <begin position="115"/>
        <end position="128"/>
    </location>
</feature>
<reference evidence="5" key="1">
    <citation type="submission" date="2017-02" db="UniProtKB">
        <authorList>
            <consortium name="WormBaseParasite"/>
        </authorList>
    </citation>
    <scope>IDENTIFICATION</scope>
</reference>
<dbReference type="STRING" id="6205.A0A0R3X930"/>
<evidence type="ECO:0000256" key="1">
    <source>
        <dbReference type="ARBA" id="ARBA00023015"/>
    </source>
</evidence>
<feature type="compositionally biased region" description="Acidic residues" evidence="4">
    <location>
        <begin position="129"/>
        <end position="138"/>
    </location>
</feature>
<dbReference type="InterPro" id="IPR052406">
    <property type="entry name" value="Chromatin_Remodeling_Comp"/>
</dbReference>
<name>A0A0R3X930_HYDTA</name>
<evidence type="ECO:0000313" key="5">
    <source>
        <dbReference type="WBParaSite" id="TTAC_0001005501-mRNA-1"/>
    </source>
</evidence>
<organism evidence="5">
    <name type="scientific">Hydatigena taeniaeformis</name>
    <name type="common">Feline tapeworm</name>
    <name type="synonym">Taenia taeniaeformis</name>
    <dbReference type="NCBI Taxonomy" id="6205"/>
    <lineage>
        <taxon>Eukaryota</taxon>
        <taxon>Metazoa</taxon>
        <taxon>Spiralia</taxon>
        <taxon>Lophotrochozoa</taxon>
        <taxon>Platyhelminthes</taxon>
        <taxon>Cestoda</taxon>
        <taxon>Eucestoda</taxon>
        <taxon>Cyclophyllidea</taxon>
        <taxon>Taeniidae</taxon>
        <taxon>Hydatigera</taxon>
    </lineage>
</organism>
<evidence type="ECO:0000256" key="2">
    <source>
        <dbReference type="ARBA" id="ARBA00023163"/>
    </source>
</evidence>
<accession>A0A0R3X930</accession>
<dbReference type="PANTHER" id="PTHR22970">
    <property type="entry name" value="AT-RICH INTERACTIVE DOMAIN-CONTAINING PROTEIN 2"/>
    <property type="match status" value="1"/>
</dbReference>
<dbReference type="PANTHER" id="PTHR22970:SF14">
    <property type="entry name" value="AT-RICH INTERACTIVE DOMAIN-CONTAINING PROTEIN 2"/>
    <property type="match status" value="1"/>
</dbReference>
<dbReference type="GO" id="GO:0016586">
    <property type="term" value="C:RSC-type complex"/>
    <property type="evidence" value="ECO:0007669"/>
    <property type="project" value="TreeGrafter"/>
</dbReference>
<protein>
    <submittedName>
        <fullName evidence="5">C2H2-type domain-containing protein</fullName>
    </submittedName>
</protein>